<organism evidence="1 2">
    <name type="scientific">Plasmodium yoelii yoelii</name>
    <dbReference type="NCBI Taxonomy" id="73239"/>
    <lineage>
        <taxon>Eukaryota</taxon>
        <taxon>Sar</taxon>
        <taxon>Alveolata</taxon>
        <taxon>Apicomplexa</taxon>
        <taxon>Aconoidasida</taxon>
        <taxon>Haemosporida</taxon>
        <taxon>Plasmodiidae</taxon>
        <taxon>Plasmodium</taxon>
        <taxon>Plasmodium (Vinckeia)</taxon>
    </lineage>
</organism>
<dbReference type="PaxDb" id="73239-Q7RQI3"/>
<accession>Q7RQI3</accession>
<dbReference type="EMBL" id="AABL01000295">
    <property type="protein sequence ID" value="EAA20367.1"/>
    <property type="molecule type" value="Genomic_DNA"/>
</dbReference>
<protein>
    <submittedName>
        <fullName evidence="1">Uncharacterized protein</fullName>
    </submittedName>
</protein>
<name>Q7RQI3_PLAYO</name>
<reference evidence="1 2" key="1">
    <citation type="journal article" date="2002" name="Nature">
        <title>Genome sequence and comparative analysis of the model rodent malaria parasite Plasmodium yoelii yoelii.</title>
        <authorList>
            <person name="Carlton J.M."/>
            <person name="Angiuoli S.V."/>
            <person name="Suh B.B."/>
            <person name="Kooij T.W."/>
            <person name="Pertea M."/>
            <person name="Silva J.C."/>
            <person name="Ermolaeva M.D."/>
            <person name="Allen J.E."/>
            <person name="Selengut J.D."/>
            <person name="Koo H.L."/>
            <person name="Peterson J.D."/>
            <person name="Pop M."/>
            <person name="Kosack D.S."/>
            <person name="Shumway M.F."/>
            <person name="Bidwell S.L."/>
            <person name="Shallom S.J."/>
            <person name="van Aken S.E."/>
            <person name="Riedmuller S.B."/>
            <person name="Feldblyum T.V."/>
            <person name="Cho J.K."/>
            <person name="Quackenbush J."/>
            <person name="Sedegah M."/>
            <person name="Shoaibi A."/>
            <person name="Cummings L.M."/>
            <person name="Florens L."/>
            <person name="Yates J.R."/>
            <person name="Raine J.D."/>
            <person name="Sinden R.E."/>
            <person name="Harris M.A."/>
            <person name="Cunningham D.A."/>
            <person name="Preiser P.R."/>
            <person name="Bergman L.W."/>
            <person name="Vaidya A.B."/>
            <person name="van Lin L.H."/>
            <person name="Janse C.J."/>
            <person name="Waters A.P."/>
            <person name="Smith H.O."/>
            <person name="White O.R."/>
            <person name="Salzberg S.L."/>
            <person name="Venter J.C."/>
            <person name="Fraser C.M."/>
            <person name="Hoffman S.L."/>
            <person name="Gardner M.J."/>
            <person name="Carucci D.J."/>
        </authorList>
    </citation>
    <scope>NUCLEOTIDE SEQUENCE [LARGE SCALE GENOMIC DNA]</scope>
    <source>
        <strain evidence="1 2">17XNL</strain>
    </source>
</reference>
<gene>
    <name evidence="1" type="ORF">PY01114</name>
</gene>
<keyword evidence="2" id="KW-1185">Reference proteome</keyword>
<sequence>MCVCLYKPVINGHTLIEVENCENCENGENCENVVNLKISASLSVYFGIAKLNVQINIS</sequence>
<evidence type="ECO:0000313" key="1">
    <source>
        <dbReference type="EMBL" id="EAA20367.1"/>
    </source>
</evidence>
<dbReference type="AlphaFoldDB" id="Q7RQI3"/>
<evidence type="ECO:0000313" key="2">
    <source>
        <dbReference type="Proteomes" id="UP000008553"/>
    </source>
</evidence>
<dbReference type="Proteomes" id="UP000008553">
    <property type="component" value="Unassembled WGS sequence"/>
</dbReference>
<dbReference type="InParanoid" id="Q7RQI3"/>
<comment type="caution">
    <text evidence="1">The sequence shown here is derived from an EMBL/GenBank/DDBJ whole genome shotgun (WGS) entry which is preliminary data.</text>
</comment>
<proteinExistence type="predicted"/>